<evidence type="ECO:0000313" key="4">
    <source>
        <dbReference type="EMBL" id="ADU25909.1"/>
    </source>
</evidence>
<dbReference type="EMBL" id="CP002400">
    <property type="protein sequence ID" value="ADU25909.1"/>
    <property type="molecule type" value="Genomic_DNA"/>
</dbReference>
<sequence>MAADLIPTRYGRVRGTEDGSVRVFHGIPYAKPPVGARRFGAPEKPAPGDSVRDATRFGSVCPQPRGFMERLAGIDRKQSADCLYLNIWSPPEPAGPLPVLVWHDTLSVPDDPDADKRALFGL</sequence>
<dbReference type="eggNOG" id="COG2272">
    <property type="taxonomic scope" value="Bacteria"/>
</dbReference>
<keyword evidence="5" id="KW-1185">Reference proteome</keyword>
<evidence type="ECO:0000259" key="3">
    <source>
        <dbReference type="Pfam" id="PF00135"/>
    </source>
</evidence>
<dbReference type="InterPro" id="IPR051093">
    <property type="entry name" value="Neuroligin/BSAL"/>
</dbReference>
<evidence type="ECO:0000313" key="5">
    <source>
        <dbReference type="Proteomes" id="UP000001551"/>
    </source>
</evidence>
<dbReference type="STRING" id="663278.Ethha_0323"/>
<feature type="domain" description="Carboxylesterase type B" evidence="3">
    <location>
        <begin position="5"/>
        <end position="102"/>
    </location>
</feature>
<proteinExistence type="predicted"/>
<dbReference type="InterPro" id="IPR019819">
    <property type="entry name" value="Carboxylesterase_B_CS"/>
</dbReference>
<dbReference type="InterPro" id="IPR002018">
    <property type="entry name" value="CarbesteraseB"/>
</dbReference>
<dbReference type="SUPFAM" id="SSF53474">
    <property type="entry name" value="alpha/beta-Hydrolases"/>
    <property type="match status" value="1"/>
</dbReference>
<dbReference type="Pfam" id="PF00135">
    <property type="entry name" value="COesterase"/>
    <property type="match status" value="1"/>
</dbReference>
<dbReference type="InterPro" id="IPR029058">
    <property type="entry name" value="AB_hydrolase_fold"/>
</dbReference>
<dbReference type="Gene3D" id="3.40.50.1820">
    <property type="entry name" value="alpha/beta hydrolase"/>
    <property type="match status" value="1"/>
</dbReference>
<protein>
    <submittedName>
        <fullName evidence="4">Carboxylesterase type B</fullName>
    </submittedName>
</protein>
<evidence type="ECO:0000256" key="2">
    <source>
        <dbReference type="SAM" id="MobiDB-lite"/>
    </source>
</evidence>
<keyword evidence="1" id="KW-0732">Signal</keyword>
<dbReference type="Proteomes" id="UP000001551">
    <property type="component" value="Chromosome"/>
</dbReference>
<dbReference type="KEGG" id="eha:Ethha_0323"/>
<organism evidence="4 5">
    <name type="scientific">Ethanoligenens harbinense (strain DSM 18485 / JCM 12961 / CGMCC 1.5033 / YUAN-3)</name>
    <dbReference type="NCBI Taxonomy" id="663278"/>
    <lineage>
        <taxon>Bacteria</taxon>
        <taxon>Bacillati</taxon>
        <taxon>Bacillota</taxon>
        <taxon>Clostridia</taxon>
        <taxon>Eubacteriales</taxon>
        <taxon>Oscillospiraceae</taxon>
        <taxon>Ethanoligenens</taxon>
    </lineage>
</organism>
<name>E6U7X7_ETHHY</name>
<feature type="region of interest" description="Disordered" evidence="2">
    <location>
        <begin position="35"/>
        <end position="57"/>
    </location>
</feature>
<reference evidence="4 5" key="1">
    <citation type="submission" date="2010-12" db="EMBL/GenBank/DDBJ databases">
        <title>Complete sequence of Ethanoligenens harbinense YUAN-3.</title>
        <authorList>
            <person name="Lucas S."/>
            <person name="Copeland A."/>
            <person name="Lapidus A."/>
            <person name="Cheng J.-F."/>
            <person name="Bruce D."/>
            <person name="Goodwin L."/>
            <person name="Pitluck S."/>
            <person name="Chertkov O."/>
            <person name="Misra M."/>
            <person name="Detter J.C."/>
            <person name="Han C."/>
            <person name="Tapia R."/>
            <person name="Land M."/>
            <person name="Hauser L."/>
            <person name="Jeffries C."/>
            <person name="Kyrpides N."/>
            <person name="Ivanova N."/>
            <person name="Mikhailova N."/>
            <person name="Wang A."/>
            <person name="Mouttaki H."/>
            <person name="He Z."/>
            <person name="Zhou J."/>
            <person name="Hemme C.L."/>
            <person name="Woyke T."/>
        </authorList>
    </citation>
    <scope>NUCLEOTIDE SEQUENCE [LARGE SCALE GENOMIC DNA]</scope>
    <source>
        <strain evidence="5">DSM 18485 / JCM 12961 / CGMCC 1.5033 / YUAN-3</strain>
    </source>
</reference>
<dbReference type="PROSITE" id="PS00941">
    <property type="entry name" value="CARBOXYLESTERASE_B_2"/>
    <property type="match status" value="1"/>
</dbReference>
<dbReference type="AlphaFoldDB" id="E6U7X7"/>
<accession>E6U7X7</accession>
<dbReference type="RefSeq" id="WP_013484290.1">
    <property type="nucleotide sequence ID" value="NC_014828.1"/>
</dbReference>
<dbReference type="PANTHER" id="PTHR43903">
    <property type="entry name" value="NEUROLIGIN"/>
    <property type="match status" value="1"/>
</dbReference>
<dbReference type="MEROPS" id="S09.962"/>
<gene>
    <name evidence="4" type="ordered locus">Ethha_0323</name>
</gene>
<evidence type="ECO:0000256" key="1">
    <source>
        <dbReference type="ARBA" id="ARBA00022729"/>
    </source>
</evidence>
<dbReference type="HOGENOM" id="CLU_2023253_0_0_9"/>